<proteinExistence type="predicted"/>
<dbReference type="InterPro" id="IPR036179">
    <property type="entry name" value="Ig-like_dom_sf"/>
</dbReference>
<name>A0A9B0HF22_ODORO</name>
<feature type="signal peptide" evidence="4">
    <location>
        <begin position="1"/>
        <end position="34"/>
    </location>
</feature>
<dbReference type="PANTHER" id="PTHR44427:SF1">
    <property type="entry name" value="CARCINOEMBRYONIC ANTIGEN-RELATED CELL ADHESION MOLECULE 1"/>
    <property type="match status" value="1"/>
</dbReference>
<dbReference type="GO" id="GO:0002682">
    <property type="term" value="P:regulation of immune system process"/>
    <property type="evidence" value="ECO:0007669"/>
    <property type="project" value="TreeGrafter"/>
</dbReference>
<keyword evidence="2" id="KW-0325">Glycoprotein</keyword>
<evidence type="ECO:0000256" key="1">
    <source>
        <dbReference type="ARBA" id="ARBA00022729"/>
    </source>
</evidence>
<dbReference type="GO" id="GO:1990782">
    <property type="term" value="F:protein tyrosine kinase binding"/>
    <property type="evidence" value="ECO:0007669"/>
    <property type="project" value="TreeGrafter"/>
</dbReference>
<gene>
    <name evidence="6" type="primary">LOC101379714</name>
</gene>
<dbReference type="Proteomes" id="UP000245340">
    <property type="component" value="Unplaced"/>
</dbReference>
<protein>
    <submittedName>
        <fullName evidence="6">Carcinoembryonic antigen-related cell adhesion molecule 5-like</fullName>
    </submittedName>
</protein>
<keyword evidence="5" id="KW-1185">Reference proteome</keyword>
<dbReference type="GO" id="GO:0007165">
    <property type="term" value="P:signal transduction"/>
    <property type="evidence" value="ECO:0007669"/>
    <property type="project" value="TreeGrafter"/>
</dbReference>
<dbReference type="SUPFAM" id="SSF48726">
    <property type="entry name" value="Immunoglobulin"/>
    <property type="match status" value="1"/>
</dbReference>
<dbReference type="InterPro" id="IPR050831">
    <property type="entry name" value="CEA_cell_adhesion"/>
</dbReference>
<dbReference type="GO" id="GO:0009986">
    <property type="term" value="C:cell surface"/>
    <property type="evidence" value="ECO:0007669"/>
    <property type="project" value="TreeGrafter"/>
</dbReference>
<dbReference type="PANTHER" id="PTHR44427">
    <property type="entry name" value="CARCINOEMBRYONIC ANTIGEN-RELATED CELL ADHESION MOLECULE 19"/>
    <property type="match status" value="1"/>
</dbReference>
<evidence type="ECO:0000313" key="6">
    <source>
        <dbReference type="RefSeq" id="XP_004417110.1"/>
    </source>
</evidence>
<dbReference type="InterPro" id="IPR013783">
    <property type="entry name" value="Ig-like_fold"/>
</dbReference>
<organism evidence="5 6">
    <name type="scientific">Odobenus rosmarus divergens</name>
    <name type="common">Pacific walrus</name>
    <dbReference type="NCBI Taxonomy" id="9708"/>
    <lineage>
        <taxon>Eukaryota</taxon>
        <taxon>Metazoa</taxon>
        <taxon>Chordata</taxon>
        <taxon>Craniata</taxon>
        <taxon>Vertebrata</taxon>
        <taxon>Euteleostomi</taxon>
        <taxon>Mammalia</taxon>
        <taxon>Eutheria</taxon>
        <taxon>Laurasiatheria</taxon>
        <taxon>Carnivora</taxon>
        <taxon>Caniformia</taxon>
        <taxon>Pinnipedia</taxon>
        <taxon>Odobenidae</taxon>
        <taxon>Odobenus</taxon>
    </lineage>
</organism>
<accession>A0A9B0HF22</accession>
<dbReference type="GO" id="GO:0005886">
    <property type="term" value="C:plasma membrane"/>
    <property type="evidence" value="ECO:0007669"/>
    <property type="project" value="TreeGrafter"/>
</dbReference>
<evidence type="ECO:0000256" key="4">
    <source>
        <dbReference type="SAM" id="SignalP"/>
    </source>
</evidence>
<feature type="non-terminal residue" evidence="6">
    <location>
        <position position="99"/>
    </location>
</feature>
<dbReference type="Gene3D" id="2.60.40.10">
    <property type="entry name" value="Immunoglobulins"/>
    <property type="match status" value="1"/>
</dbReference>
<reference evidence="6" key="1">
    <citation type="submission" date="2025-08" db="UniProtKB">
        <authorList>
            <consortium name="RefSeq"/>
        </authorList>
    </citation>
    <scope>IDENTIFICATION</scope>
</reference>
<feature type="chain" id="PRO_5038778953" evidence="4">
    <location>
        <begin position="35"/>
        <end position="99"/>
    </location>
</feature>
<dbReference type="AlphaFoldDB" id="A0A9B0HF22"/>
<keyword evidence="1 4" id="KW-0732">Signal</keyword>
<evidence type="ECO:0000313" key="5">
    <source>
        <dbReference type="Proteomes" id="UP000245340"/>
    </source>
</evidence>
<sequence>MEPPSAPPRGGRVPWQELLLAVSLLTFWTPPTTARVTVDSVPPSVAEGKDVLLRVNNVTGAPIGYGWFRGKTIESSHQIVSYAVDKQLTATGPAHSGRE</sequence>
<keyword evidence="3" id="KW-0393">Immunoglobulin domain</keyword>
<evidence type="ECO:0000256" key="2">
    <source>
        <dbReference type="ARBA" id="ARBA00023180"/>
    </source>
</evidence>
<evidence type="ECO:0000256" key="3">
    <source>
        <dbReference type="ARBA" id="ARBA00023319"/>
    </source>
</evidence>
<dbReference type="RefSeq" id="XP_004417110.1">
    <property type="nucleotide sequence ID" value="XM_004417053.1"/>
</dbReference>